<dbReference type="AlphaFoldDB" id="A0AAD1Y693"/>
<keyword evidence="2" id="KW-1185">Reference proteome</keyword>
<accession>A0AAD1Y693</accession>
<reference evidence="1" key="1">
    <citation type="submission" date="2023-07" db="EMBL/GenBank/DDBJ databases">
        <authorList>
            <consortium name="AG Swart"/>
            <person name="Singh M."/>
            <person name="Singh A."/>
            <person name="Seah K."/>
            <person name="Emmerich C."/>
        </authorList>
    </citation>
    <scope>NUCLEOTIDE SEQUENCE</scope>
    <source>
        <strain evidence="1">DP1</strain>
    </source>
</reference>
<evidence type="ECO:0000313" key="2">
    <source>
        <dbReference type="Proteomes" id="UP001295684"/>
    </source>
</evidence>
<comment type="caution">
    <text evidence="1">The sequence shown here is derived from an EMBL/GenBank/DDBJ whole genome shotgun (WGS) entry which is preliminary data.</text>
</comment>
<sequence length="58" mass="6635">MNCMLSCYFLKGRTLSCLVFRISCHLISILLKFPNCLNDWGYLKSPNLSGNGSLFYHT</sequence>
<proteinExistence type="predicted"/>
<gene>
    <name evidence="1" type="ORF">ECRASSUSDP1_LOCUS26952</name>
</gene>
<protein>
    <submittedName>
        <fullName evidence="1">Uncharacterized protein</fullName>
    </submittedName>
</protein>
<organism evidence="1 2">
    <name type="scientific">Euplotes crassus</name>
    <dbReference type="NCBI Taxonomy" id="5936"/>
    <lineage>
        <taxon>Eukaryota</taxon>
        <taxon>Sar</taxon>
        <taxon>Alveolata</taxon>
        <taxon>Ciliophora</taxon>
        <taxon>Intramacronucleata</taxon>
        <taxon>Spirotrichea</taxon>
        <taxon>Hypotrichia</taxon>
        <taxon>Euplotida</taxon>
        <taxon>Euplotidae</taxon>
        <taxon>Moneuplotes</taxon>
    </lineage>
</organism>
<evidence type="ECO:0000313" key="1">
    <source>
        <dbReference type="EMBL" id="CAI2385392.1"/>
    </source>
</evidence>
<dbReference type="EMBL" id="CAMPGE010027794">
    <property type="protein sequence ID" value="CAI2385392.1"/>
    <property type="molecule type" value="Genomic_DNA"/>
</dbReference>
<name>A0AAD1Y693_EUPCR</name>
<dbReference type="Proteomes" id="UP001295684">
    <property type="component" value="Unassembled WGS sequence"/>
</dbReference>